<dbReference type="STRING" id="1798382.A3D77_07840"/>
<reference evidence="3 4" key="1">
    <citation type="journal article" date="2016" name="Nat. Commun.">
        <title>Thousands of microbial genomes shed light on interconnected biogeochemical processes in an aquifer system.</title>
        <authorList>
            <person name="Anantharaman K."/>
            <person name="Brown C.T."/>
            <person name="Hug L.A."/>
            <person name="Sharon I."/>
            <person name="Castelle C.J."/>
            <person name="Probst A.J."/>
            <person name="Thomas B.C."/>
            <person name="Singh A."/>
            <person name="Wilkins M.J."/>
            <person name="Karaoz U."/>
            <person name="Brodie E.L."/>
            <person name="Williams K.H."/>
            <person name="Hubbard S.S."/>
            <person name="Banfield J.F."/>
        </authorList>
    </citation>
    <scope>NUCLEOTIDE SEQUENCE [LARGE SCALE GENOMIC DNA]</scope>
</reference>
<dbReference type="PANTHER" id="PTHR43566">
    <property type="entry name" value="CONSERVED PROTEIN"/>
    <property type="match status" value="1"/>
</dbReference>
<name>A0A1F5ZTF0_9BACT</name>
<dbReference type="SUPFAM" id="SSF52540">
    <property type="entry name" value="P-loop containing nucleoside triphosphate hydrolases"/>
    <property type="match status" value="1"/>
</dbReference>
<evidence type="ECO:0000259" key="1">
    <source>
        <dbReference type="Pfam" id="PF13173"/>
    </source>
</evidence>
<dbReference type="InterPro" id="IPR027417">
    <property type="entry name" value="P-loop_NTPase"/>
</dbReference>
<dbReference type="EMBL" id="MFJL01000017">
    <property type="protein sequence ID" value="OGG15756.1"/>
    <property type="molecule type" value="Genomic_DNA"/>
</dbReference>
<dbReference type="PANTHER" id="PTHR43566:SF2">
    <property type="entry name" value="DUF4143 DOMAIN-CONTAINING PROTEIN"/>
    <property type="match status" value="1"/>
</dbReference>
<proteinExistence type="predicted"/>
<comment type="caution">
    <text evidence="3">The sequence shown here is derived from an EMBL/GenBank/DDBJ whole genome shotgun (WGS) entry which is preliminary data.</text>
</comment>
<organism evidence="3 4">
    <name type="scientific">Candidatus Gottesmanbacteria bacterium RIFCSPHIGHO2_02_FULL_39_11</name>
    <dbReference type="NCBI Taxonomy" id="1798382"/>
    <lineage>
        <taxon>Bacteria</taxon>
        <taxon>Candidatus Gottesmaniibacteriota</taxon>
    </lineage>
</organism>
<evidence type="ECO:0000313" key="3">
    <source>
        <dbReference type="EMBL" id="OGG15756.1"/>
    </source>
</evidence>
<dbReference type="InterPro" id="IPR041682">
    <property type="entry name" value="AAA_14"/>
</dbReference>
<dbReference type="Proteomes" id="UP000176923">
    <property type="component" value="Unassembled WGS sequence"/>
</dbReference>
<accession>A0A1F5ZTF0</accession>
<dbReference type="InterPro" id="IPR025420">
    <property type="entry name" value="DUF4143"/>
</dbReference>
<protein>
    <submittedName>
        <fullName evidence="3">AAA family ATPase</fullName>
    </submittedName>
</protein>
<evidence type="ECO:0000259" key="2">
    <source>
        <dbReference type="Pfam" id="PF13635"/>
    </source>
</evidence>
<feature type="domain" description="AAA" evidence="1">
    <location>
        <begin position="17"/>
        <end position="133"/>
    </location>
</feature>
<feature type="domain" description="DUF4143" evidence="2">
    <location>
        <begin position="175"/>
        <end position="334"/>
    </location>
</feature>
<dbReference type="Pfam" id="PF13635">
    <property type="entry name" value="DUF4143"/>
    <property type="match status" value="1"/>
</dbReference>
<evidence type="ECO:0000313" key="4">
    <source>
        <dbReference type="Proteomes" id="UP000176923"/>
    </source>
</evidence>
<dbReference type="AlphaFoldDB" id="A0A1F5ZTF0"/>
<sequence length="389" mass="44884">MIKRDLEPLVKAASKKFPIVGIVGPRQSGKTTLAKTAFPKYAYVSLEDLDNRIFAQQDPRGFIATYSQHTIFDEIQKVPDLFSYLQTKVDESNIPGQYILTGSQHFLLHKHISQTLAGRIALFNLLPLAVSELETARIRFDTYEEYLFHGMYPRLFESSIKPIDWYPNYIQTYIERDIRDLKQISDLSTFQIFVKLCAGRVGQLLNLSSLARDCGITHNTAKAWLSLLETSFVVFLLPPYYENFGKRLVKMPKLYFYDTGLVCSLLGLQKYQDLYTHYLKGNLFENFIIGEFLKQKYDHQKPVEYYFWRDKTGHEIDLLGIETNGIRAIEIKAGKTIASDYFSNLTYFSTISKSKKNIIKQVIYAGSRTQRHTDTIILGKNAFLHSQPL</sequence>
<gene>
    <name evidence="3" type="ORF">A3D77_07840</name>
</gene>
<dbReference type="Pfam" id="PF13173">
    <property type="entry name" value="AAA_14"/>
    <property type="match status" value="1"/>
</dbReference>